<dbReference type="GeneID" id="28823860"/>
<gene>
    <name evidence="2" type="ORF">LY89DRAFT_680761</name>
</gene>
<feature type="domain" description="BTB" evidence="1">
    <location>
        <begin position="26"/>
        <end position="95"/>
    </location>
</feature>
<dbReference type="AlphaFoldDB" id="A0A194XR53"/>
<evidence type="ECO:0000313" key="3">
    <source>
        <dbReference type="Proteomes" id="UP000070700"/>
    </source>
</evidence>
<dbReference type="PANTHER" id="PTHR47843">
    <property type="entry name" value="BTB DOMAIN-CONTAINING PROTEIN-RELATED"/>
    <property type="match status" value="1"/>
</dbReference>
<dbReference type="PANTHER" id="PTHR47843:SF7">
    <property type="entry name" value="BTB DOMAIN-CONTAINING PROTEIN"/>
    <property type="match status" value="1"/>
</dbReference>
<dbReference type="Gene3D" id="3.30.710.10">
    <property type="entry name" value="Potassium Channel Kv1.1, Chain A"/>
    <property type="match status" value="1"/>
</dbReference>
<protein>
    <recommendedName>
        <fullName evidence="1">BTB domain-containing protein</fullName>
    </recommendedName>
</protein>
<dbReference type="PROSITE" id="PS50097">
    <property type="entry name" value="BTB"/>
    <property type="match status" value="1"/>
</dbReference>
<evidence type="ECO:0000313" key="2">
    <source>
        <dbReference type="EMBL" id="KUJ22631.1"/>
    </source>
</evidence>
<sequence length="291" mass="33140">MASSKSEIEKLGFAGLPALAPDLGHEIVTILVGSERKKFTVHKRLLCASATMFRGAFSGQFLESQEGTMTLEEDSPAVFALYVEWLYRSSVSVISTDPHAHLRDLYGLYFFADKLLLPALKDKTMDAIQDVSLKHGILQSICTPEMIQKVWANTSASENREERGLRAFVIHAATYVLVKRAEVDPDDEADSEDDLYEKMEVRKQLVCPNKADLQWMWELSKGSFEIYRQFIYRIDWKSSLIGDPRKRYHNNPRSVHRFHCSKKGFNAEQQEDMRLSRRLAAATLSQGTEQG</sequence>
<organism evidence="2 3">
    <name type="scientific">Mollisia scopiformis</name>
    <name type="common">Conifer needle endophyte fungus</name>
    <name type="synonym">Phialocephala scopiformis</name>
    <dbReference type="NCBI Taxonomy" id="149040"/>
    <lineage>
        <taxon>Eukaryota</taxon>
        <taxon>Fungi</taxon>
        <taxon>Dikarya</taxon>
        <taxon>Ascomycota</taxon>
        <taxon>Pezizomycotina</taxon>
        <taxon>Leotiomycetes</taxon>
        <taxon>Helotiales</taxon>
        <taxon>Mollisiaceae</taxon>
        <taxon>Mollisia</taxon>
    </lineage>
</organism>
<name>A0A194XR53_MOLSC</name>
<dbReference type="KEGG" id="psco:LY89DRAFT_680761"/>
<dbReference type="InterPro" id="IPR000210">
    <property type="entry name" value="BTB/POZ_dom"/>
</dbReference>
<proteinExistence type="predicted"/>
<dbReference type="Pfam" id="PF00651">
    <property type="entry name" value="BTB"/>
    <property type="match status" value="1"/>
</dbReference>
<dbReference type="InParanoid" id="A0A194XR53"/>
<dbReference type="RefSeq" id="XP_018076986.1">
    <property type="nucleotide sequence ID" value="XM_018214134.1"/>
</dbReference>
<accession>A0A194XR53</accession>
<keyword evidence="3" id="KW-1185">Reference proteome</keyword>
<dbReference type="InterPro" id="IPR011333">
    <property type="entry name" value="SKP1/BTB/POZ_sf"/>
</dbReference>
<dbReference type="EMBL" id="KQ947406">
    <property type="protein sequence ID" value="KUJ22631.1"/>
    <property type="molecule type" value="Genomic_DNA"/>
</dbReference>
<dbReference type="Proteomes" id="UP000070700">
    <property type="component" value="Unassembled WGS sequence"/>
</dbReference>
<dbReference type="OrthoDB" id="6359816at2759"/>
<evidence type="ECO:0000259" key="1">
    <source>
        <dbReference type="PROSITE" id="PS50097"/>
    </source>
</evidence>
<reference evidence="2 3" key="1">
    <citation type="submission" date="2015-10" db="EMBL/GenBank/DDBJ databases">
        <title>Full genome of DAOMC 229536 Phialocephala scopiformis, a fungal endophyte of spruce producing the potent anti-insectan compound rugulosin.</title>
        <authorList>
            <consortium name="DOE Joint Genome Institute"/>
            <person name="Walker A.K."/>
            <person name="Frasz S.L."/>
            <person name="Seifert K.A."/>
            <person name="Miller J.D."/>
            <person name="Mondo S.J."/>
            <person name="Labutti K."/>
            <person name="Lipzen A."/>
            <person name="Dockter R."/>
            <person name="Kennedy M."/>
            <person name="Grigoriev I.V."/>
            <person name="Spatafora J.W."/>
        </authorList>
    </citation>
    <scope>NUCLEOTIDE SEQUENCE [LARGE SCALE GENOMIC DNA]</scope>
    <source>
        <strain evidence="2 3">CBS 120377</strain>
    </source>
</reference>
<dbReference type="SUPFAM" id="SSF54695">
    <property type="entry name" value="POZ domain"/>
    <property type="match status" value="1"/>
</dbReference>
<dbReference type="SMART" id="SM00225">
    <property type="entry name" value="BTB"/>
    <property type="match status" value="1"/>
</dbReference>